<sequence length="100" mass="10463">MAAKRRPPRGDLPAVARLLLADYQDFVAGAADDGATKLFAARHAAGRAALSHIEQLLKLAQDTGTAEEAGEVAASIIEWRARMPPLALEEPEADDAGTGS</sequence>
<keyword evidence="2" id="KW-1185">Reference proteome</keyword>
<gene>
    <name evidence="1" type="ORF">QWZ14_15880</name>
</gene>
<accession>A0ABT8A815</accession>
<evidence type="ECO:0000313" key="2">
    <source>
        <dbReference type="Proteomes" id="UP001529369"/>
    </source>
</evidence>
<reference evidence="2" key="1">
    <citation type="journal article" date="2019" name="Int. J. Syst. Evol. Microbiol.">
        <title>The Global Catalogue of Microorganisms (GCM) 10K type strain sequencing project: providing services to taxonomists for standard genome sequencing and annotation.</title>
        <authorList>
            <consortium name="The Broad Institute Genomics Platform"/>
            <consortium name="The Broad Institute Genome Sequencing Center for Infectious Disease"/>
            <person name="Wu L."/>
            <person name="Ma J."/>
        </authorList>
    </citation>
    <scope>NUCLEOTIDE SEQUENCE [LARGE SCALE GENOMIC DNA]</scope>
    <source>
        <strain evidence="2">CECT 7131</strain>
    </source>
</reference>
<protein>
    <recommendedName>
        <fullName evidence="3">Terminase small subunit</fullName>
    </recommendedName>
</protein>
<proteinExistence type="predicted"/>
<organism evidence="1 2">
    <name type="scientific">Paeniroseomonas aquatica</name>
    <dbReference type="NCBI Taxonomy" id="373043"/>
    <lineage>
        <taxon>Bacteria</taxon>
        <taxon>Pseudomonadati</taxon>
        <taxon>Pseudomonadota</taxon>
        <taxon>Alphaproteobacteria</taxon>
        <taxon>Acetobacterales</taxon>
        <taxon>Acetobacteraceae</taxon>
        <taxon>Paeniroseomonas</taxon>
    </lineage>
</organism>
<dbReference type="EMBL" id="JAUFPN010000153">
    <property type="protein sequence ID" value="MDN3565849.1"/>
    <property type="molecule type" value="Genomic_DNA"/>
</dbReference>
<evidence type="ECO:0008006" key="3">
    <source>
        <dbReference type="Google" id="ProtNLM"/>
    </source>
</evidence>
<comment type="caution">
    <text evidence="1">The sequence shown here is derived from an EMBL/GenBank/DDBJ whole genome shotgun (WGS) entry which is preliminary data.</text>
</comment>
<dbReference type="RefSeq" id="WP_290317720.1">
    <property type="nucleotide sequence ID" value="NZ_JAUFPN010000153.1"/>
</dbReference>
<dbReference type="Proteomes" id="UP001529369">
    <property type="component" value="Unassembled WGS sequence"/>
</dbReference>
<name>A0ABT8A815_9PROT</name>
<evidence type="ECO:0000313" key="1">
    <source>
        <dbReference type="EMBL" id="MDN3565849.1"/>
    </source>
</evidence>